<evidence type="ECO:0000313" key="3">
    <source>
        <dbReference type="Proteomes" id="UP000265100"/>
    </source>
</evidence>
<dbReference type="GeneTree" id="ENSGT01100000264273"/>
<evidence type="ECO:0000256" key="1">
    <source>
        <dbReference type="SAM" id="Phobius"/>
    </source>
</evidence>
<organism evidence="2 3">
    <name type="scientific">Astatotilapia calliptera</name>
    <name type="common">Eastern happy</name>
    <name type="synonym">Chromis callipterus</name>
    <dbReference type="NCBI Taxonomy" id="8154"/>
    <lineage>
        <taxon>Eukaryota</taxon>
        <taxon>Metazoa</taxon>
        <taxon>Chordata</taxon>
        <taxon>Craniata</taxon>
        <taxon>Vertebrata</taxon>
        <taxon>Euteleostomi</taxon>
        <taxon>Actinopterygii</taxon>
        <taxon>Neopterygii</taxon>
        <taxon>Teleostei</taxon>
        <taxon>Neoteleostei</taxon>
        <taxon>Acanthomorphata</taxon>
        <taxon>Ovalentaria</taxon>
        <taxon>Cichlomorphae</taxon>
        <taxon>Cichliformes</taxon>
        <taxon>Cichlidae</taxon>
        <taxon>African cichlids</taxon>
        <taxon>Pseudocrenilabrinae</taxon>
        <taxon>Haplochromini</taxon>
        <taxon>Astatotilapia</taxon>
    </lineage>
</organism>
<proteinExistence type="predicted"/>
<dbReference type="Proteomes" id="UP000265100">
    <property type="component" value="Chromosome 22"/>
</dbReference>
<reference evidence="2 3" key="2">
    <citation type="submission" date="2023-03" db="EMBL/GenBank/DDBJ databases">
        <authorList>
            <consortium name="Wellcome Sanger Institute Data Sharing"/>
        </authorList>
    </citation>
    <scope>NUCLEOTIDE SEQUENCE [LARGE SCALE GENOMIC DNA]</scope>
</reference>
<keyword evidence="1" id="KW-0472">Membrane</keyword>
<keyword evidence="1" id="KW-1133">Transmembrane helix</keyword>
<feature type="transmembrane region" description="Helical" evidence="1">
    <location>
        <begin position="12"/>
        <end position="37"/>
    </location>
</feature>
<accession>A0AAX7VN44</accession>
<keyword evidence="1" id="KW-0812">Transmembrane</keyword>
<evidence type="ECO:0000313" key="2">
    <source>
        <dbReference type="Ensembl" id="ENSACLP00000084058.1"/>
    </source>
</evidence>
<protein>
    <submittedName>
        <fullName evidence="2">Uncharacterized protein</fullName>
    </submittedName>
</protein>
<dbReference type="Ensembl" id="ENSACLT00000090193.1">
    <property type="protein sequence ID" value="ENSACLP00000076341.1"/>
    <property type="gene ID" value="ENSACLG00000028399.1"/>
</dbReference>
<reference evidence="2 3" key="1">
    <citation type="submission" date="2018-05" db="EMBL/GenBank/DDBJ databases">
        <authorList>
            <person name="Datahose"/>
        </authorList>
    </citation>
    <scope>NUCLEOTIDE SEQUENCE</scope>
</reference>
<keyword evidence="3" id="KW-1185">Reference proteome</keyword>
<dbReference type="Ensembl" id="ENSACLT00000088643.1">
    <property type="protein sequence ID" value="ENSACLP00000084058.1"/>
    <property type="gene ID" value="ENSACLG00000028399.1"/>
</dbReference>
<reference evidence="2" key="3">
    <citation type="submission" date="2025-05" db="UniProtKB">
        <authorList>
            <consortium name="Ensembl"/>
        </authorList>
    </citation>
    <scope>IDENTIFICATION</scope>
</reference>
<name>A0AAX7VN44_ASTCA</name>
<sequence>MTPFTQEDFHYLLFFSFSFLILSGKNDVIFTFLVHYVPACLSMSSFRGTDISSSTVQGWLTCPEMLNSFVPEFLSLPKETNHEPPRRQMVGATATVSTLATVVGHPNTPSNTLEGVVLIFETCFYLSKNNEGPAEEAAVMKM</sequence>
<dbReference type="AlphaFoldDB" id="A0AAX7VN44"/>